<evidence type="ECO:0000256" key="7">
    <source>
        <dbReference type="ARBA" id="ARBA00023242"/>
    </source>
</evidence>
<evidence type="ECO:0000313" key="10">
    <source>
        <dbReference type="EMBL" id="KAL0636523.1"/>
    </source>
</evidence>
<dbReference type="SUPFAM" id="SSF158230">
    <property type="entry name" value="PRP4-like"/>
    <property type="match status" value="1"/>
</dbReference>
<dbReference type="EMBL" id="JBBBZM010000048">
    <property type="protein sequence ID" value="KAL0636523.1"/>
    <property type="molecule type" value="Genomic_DNA"/>
</dbReference>
<keyword evidence="4" id="KW-0507">mRNA processing</keyword>
<dbReference type="InterPro" id="IPR036285">
    <property type="entry name" value="PRP4-like_sf"/>
</dbReference>
<evidence type="ECO:0000256" key="1">
    <source>
        <dbReference type="ARBA" id="ARBA00004123"/>
    </source>
</evidence>
<dbReference type="PANTHER" id="PTHR13007:SF19">
    <property type="entry name" value="PRE-MRNA-SPLICING FACTOR 18"/>
    <property type="match status" value="1"/>
</dbReference>
<dbReference type="Pfam" id="PF08799">
    <property type="entry name" value="PRP4"/>
    <property type="match status" value="1"/>
</dbReference>
<dbReference type="InterPro" id="IPR039979">
    <property type="entry name" value="PRPF18"/>
</dbReference>
<feature type="region of interest" description="Disordered" evidence="8">
    <location>
        <begin position="1"/>
        <end position="94"/>
    </location>
</feature>
<dbReference type="SUPFAM" id="SSF47938">
    <property type="entry name" value="Functional domain of the splicing factor Prp18"/>
    <property type="match status" value="1"/>
</dbReference>
<evidence type="ECO:0000256" key="2">
    <source>
        <dbReference type="ARBA" id="ARBA00008137"/>
    </source>
</evidence>
<dbReference type="Proteomes" id="UP001447188">
    <property type="component" value="Unassembled WGS sequence"/>
</dbReference>
<protein>
    <recommendedName>
        <fullName evidence="3">Pre-mRNA-splicing factor 18</fullName>
    </recommendedName>
</protein>
<keyword evidence="6" id="KW-0508">mRNA splicing</keyword>
<evidence type="ECO:0000256" key="4">
    <source>
        <dbReference type="ARBA" id="ARBA00022664"/>
    </source>
</evidence>
<comment type="similarity">
    <text evidence="2">Belongs to the PRP18 family.</text>
</comment>
<evidence type="ECO:0000259" key="9">
    <source>
        <dbReference type="SMART" id="SM00500"/>
    </source>
</evidence>
<evidence type="ECO:0000256" key="5">
    <source>
        <dbReference type="ARBA" id="ARBA00022728"/>
    </source>
</evidence>
<dbReference type="PANTHER" id="PTHR13007">
    <property type="entry name" value="PRE-MRNA SPLICING FACTOR-RELATED"/>
    <property type="match status" value="1"/>
</dbReference>
<evidence type="ECO:0000256" key="6">
    <source>
        <dbReference type="ARBA" id="ARBA00023187"/>
    </source>
</evidence>
<dbReference type="Pfam" id="PF02840">
    <property type="entry name" value="Prp18"/>
    <property type="match status" value="1"/>
</dbReference>
<evidence type="ECO:0000256" key="3">
    <source>
        <dbReference type="ARBA" id="ARBA00018242"/>
    </source>
</evidence>
<keyword evidence="7" id="KW-0539">Nucleus</keyword>
<evidence type="ECO:0000256" key="8">
    <source>
        <dbReference type="SAM" id="MobiDB-lite"/>
    </source>
</evidence>
<keyword evidence="11" id="KW-1185">Reference proteome</keyword>
<dbReference type="Gene3D" id="4.10.280.110">
    <property type="entry name" value="Pre-mRNA processing factor 4 domain"/>
    <property type="match status" value="1"/>
</dbReference>
<dbReference type="SMART" id="SM00500">
    <property type="entry name" value="SFM"/>
    <property type="match status" value="1"/>
</dbReference>
<name>A0ABR3GKS7_9PEZI</name>
<feature type="domain" description="Pre-mRNA processing factor 4 (PRP4)-like" evidence="9">
    <location>
        <begin position="123"/>
        <end position="176"/>
    </location>
</feature>
<gene>
    <name evidence="10" type="ORF">Q9L58_004475</name>
</gene>
<organism evidence="10 11">
    <name type="scientific">Discina gigas</name>
    <dbReference type="NCBI Taxonomy" id="1032678"/>
    <lineage>
        <taxon>Eukaryota</taxon>
        <taxon>Fungi</taxon>
        <taxon>Dikarya</taxon>
        <taxon>Ascomycota</taxon>
        <taxon>Pezizomycotina</taxon>
        <taxon>Pezizomycetes</taxon>
        <taxon>Pezizales</taxon>
        <taxon>Discinaceae</taxon>
        <taxon>Discina</taxon>
    </lineage>
</organism>
<evidence type="ECO:0000313" key="11">
    <source>
        <dbReference type="Proteomes" id="UP001447188"/>
    </source>
</evidence>
<keyword evidence="5" id="KW-0747">Spliceosome</keyword>
<dbReference type="Gene3D" id="1.20.940.10">
    <property type="entry name" value="Functional domain of the splicing factor Prp18"/>
    <property type="match status" value="1"/>
</dbReference>
<comment type="caution">
    <text evidence="10">The sequence shown here is derived from an EMBL/GenBank/DDBJ whole genome shotgun (WGS) entry which is preliminary data.</text>
</comment>
<feature type="compositionally biased region" description="Basic and acidic residues" evidence="8">
    <location>
        <begin position="35"/>
        <end position="94"/>
    </location>
</feature>
<sequence>MDFASILAAEISKKRKTDPAPKPTAEAIPPKKYLKRSEIESQRRRDYESSQARLDSDRRAKSDQKRLEEEAEFQRREATKLKQKQLAETRRRKEQDIAEEAAAALKAANGGVEEEVPAVPGEMTEDEAITHLRALGEPARLFGESHTQRIRRVKRYLAAADARTEAAAPPLTEEEMVLDMKDVTVNDDKVYRQLAAWFTLVLREWDKALEERALAVKESFQGKAATRSMAQAKLYMGPLFQHFKNKDLKEELYSKVCEIVVEAQARRYVKANDLYLRLSIGNAAWPIGVTMVGIHERSAREKLHEKGMAAHIMSDEVTRKFLQSIKRCLSFCQTRWPPEDPLQLMG</sequence>
<dbReference type="InterPro" id="IPR004098">
    <property type="entry name" value="Prp18"/>
</dbReference>
<reference evidence="10 11" key="1">
    <citation type="submission" date="2024-02" db="EMBL/GenBank/DDBJ databases">
        <title>Discinaceae phylogenomics.</title>
        <authorList>
            <person name="Dirks A.C."/>
            <person name="James T.Y."/>
        </authorList>
    </citation>
    <scope>NUCLEOTIDE SEQUENCE [LARGE SCALE GENOMIC DNA]</scope>
    <source>
        <strain evidence="10 11">ACD0624</strain>
    </source>
</reference>
<proteinExistence type="inferred from homology"/>
<accession>A0ABR3GKS7</accession>
<dbReference type="InterPro" id="IPR014906">
    <property type="entry name" value="PRP4-like"/>
</dbReference>
<comment type="subcellular location">
    <subcellularLocation>
        <location evidence="1">Nucleus</location>
    </subcellularLocation>
</comment>